<feature type="domain" description="HTH cro/C1-type" evidence="1">
    <location>
        <begin position="7"/>
        <end position="59"/>
    </location>
</feature>
<proteinExistence type="predicted"/>
<sequence>MTLFERIKELSAKRGKNLKQVAKELGYSENLFYQWKKTTPTADKLQNVADYFNVTTDYLLGRETSGMQKLDPEEDELIVMFRKNTAGMNDEEKREFNESLDKLMSVAKDLFERDKKK</sequence>
<dbReference type="InterPro" id="IPR010982">
    <property type="entry name" value="Lambda_DNA-bd_dom_sf"/>
</dbReference>
<dbReference type="Pfam" id="PF13443">
    <property type="entry name" value="HTH_26"/>
    <property type="match status" value="1"/>
</dbReference>
<organism evidence="2 3">
    <name type="scientific">Acinetobacter baumannii</name>
    <dbReference type="NCBI Taxonomy" id="470"/>
    <lineage>
        <taxon>Bacteria</taxon>
        <taxon>Pseudomonadati</taxon>
        <taxon>Pseudomonadota</taxon>
        <taxon>Gammaproteobacteria</taxon>
        <taxon>Moraxellales</taxon>
        <taxon>Moraxellaceae</taxon>
        <taxon>Acinetobacter</taxon>
        <taxon>Acinetobacter calcoaceticus/baumannii complex</taxon>
    </lineage>
</organism>
<dbReference type="PROSITE" id="PS50943">
    <property type="entry name" value="HTH_CROC1"/>
    <property type="match status" value="1"/>
</dbReference>
<dbReference type="InterPro" id="IPR001387">
    <property type="entry name" value="Cro/C1-type_HTH"/>
</dbReference>
<reference evidence="2 3" key="1">
    <citation type="submission" date="2019-11" db="EMBL/GenBank/DDBJ databases">
        <title>Multidrug-resistant Acinetobacter baumannii moving toward extensively drug-resistant over fifteen years in South of Brazil.</title>
        <authorList>
            <person name="Fedrigo N.H."/>
            <person name="Cerdeira L."/>
            <person name="Fuga B."/>
            <person name="Marini P.V.B."/>
            <person name="Shinohara D.R."/>
            <person name="Carrara-Marroni F.E."/>
            <person name="Lincopan N."/>
            <person name="Tognim M.C.B."/>
        </authorList>
    </citation>
    <scope>NUCLEOTIDE SEQUENCE [LARGE SCALE GENOMIC DNA]</scope>
    <source>
        <strain evidence="2 3">Ac576</strain>
    </source>
</reference>
<accession>A0A6I4HIA0</accession>
<dbReference type="CDD" id="cd00093">
    <property type="entry name" value="HTH_XRE"/>
    <property type="match status" value="1"/>
</dbReference>
<dbReference type="Proteomes" id="UP000439424">
    <property type="component" value="Unassembled WGS sequence"/>
</dbReference>
<evidence type="ECO:0000313" key="3">
    <source>
        <dbReference type="Proteomes" id="UP000439424"/>
    </source>
</evidence>
<protein>
    <submittedName>
        <fullName evidence="2">Helix-turn-helix domain-containing protein</fullName>
    </submittedName>
</protein>
<evidence type="ECO:0000259" key="1">
    <source>
        <dbReference type="PROSITE" id="PS50943"/>
    </source>
</evidence>
<comment type="caution">
    <text evidence="2">The sequence shown here is derived from an EMBL/GenBank/DDBJ whole genome shotgun (WGS) entry which is preliminary data.</text>
</comment>
<dbReference type="GO" id="GO:0003677">
    <property type="term" value="F:DNA binding"/>
    <property type="evidence" value="ECO:0007669"/>
    <property type="project" value="InterPro"/>
</dbReference>
<dbReference type="RefSeq" id="WP_002370871.1">
    <property type="nucleotide sequence ID" value="NZ_WPIP01000013.1"/>
</dbReference>
<dbReference type="EMBL" id="WPIP01000013">
    <property type="protein sequence ID" value="MVM90505.1"/>
    <property type="molecule type" value="Genomic_DNA"/>
</dbReference>
<dbReference type="SMART" id="SM00530">
    <property type="entry name" value="HTH_XRE"/>
    <property type="match status" value="1"/>
</dbReference>
<gene>
    <name evidence="2" type="ORF">GNY86_03130</name>
</gene>
<dbReference type="SUPFAM" id="SSF47413">
    <property type="entry name" value="lambda repressor-like DNA-binding domains"/>
    <property type="match status" value="1"/>
</dbReference>
<dbReference type="AlphaFoldDB" id="A0A6I4HIA0"/>
<evidence type="ECO:0000313" key="2">
    <source>
        <dbReference type="EMBL" id="MVM90505.1"/>
    </source>
</evidence>
<name>A0A6I4HIA0_ACIBA</name>
<dbReference type="Gene3D" id="1.10.260.40">
    <property type="entry name" value="lambda repressor-like DNA-binding domains"/>
    <property type="match status" value="1"/>
</dbReference>